<dbReference type="eggNOG" id="ENOG5031H0Z">
    <property type="taxonomic scope" value="Bacteria"/>
</dbReference>
<proteinExistence type="predicted"/>
<sequence>MVAEPADYVRVIYIQKHGKNKIIALYNQTQQVIHLHPKQIIFSQWSLLHKGIPNLISVFCFSVILLFLFFALVAISNHQFHFFTVFLDALQFSGFGLLLWIFGFICPFVIPFYAFKSIQSLKLLHQLQLNDKQILHMKKLNPQNRIYDLNPMKNTVKRTA</sequence>
<dbReference type="RefSeq" id="WP_004784125.1">
    <property type="nucleotide sequence ID" value="NZ_JAHPPI010000041.1"/>
</dbReference>
<comment type="caution">
    <text evidence="2">The sequence shown here is derived from an EMBL/GenBank/DDBJ whole genome shotgun (WGS) entry which is preliminary data.</text>
</comment>
<protein>
    <submittedName>
        <fullName evidence="2">Uncharacterized protein</fullName>
    </submittedName>
</protein>
<evidence type="ECO:0000256" key="1">
    <source>
        <dbReference type="SAM" id="Phobius"/>
    </source>
</evidence>
<reference evidence="2 3" key="1">
    <citation type="submission" date="2013-02" db="EMBL/GenBank/DDBJ databases">
        <title>The Genome Sequence of Acinetobacter sp. NIPH 899.</title>
        <authorList>
            <consortium name="The Broad Institute Genome Sequencing Platform"/>
            <consortium name="The Broad Institute Genome Sequencing Center for Infectious Disease"/>
            <person name="Cerqueira G."/>
            <person name="Feldgarden M."/>
            <person name="Courvalin P."/>
            <person name="Perichon B."/>
            <person name="Grillot-Courvalin C."/>
            <person name="Clermont D."/>
            <person name="Rocha E."/>
            <person name="Yoon E.-J."/>
            <person name="Nemec A."/>
            <person name="Walker B."/>
            <person name="Young S.K."/>
            <person name="Zeng Q."/>
            <person name="Gargeya S."/>
            <person name="Fitzgerald M."/>
            <person name="Haas B."/>
            <person name="Abouelleil A."/>
            <person name="Alvarado L."/>
            <person name="Arachchi H.M."/>
            <person name="Berlin A.M."/>
            <person name="Chapman S.B."/>
            <person name="Dewar J."/>
            <person name="Goldberg J."/>
            <person name="Griggs A."/>
            <person name="Gujja S."/>
            <person name="Hansen M."/>
            <person name="Howarth C."/>
            <person name="Imamovic A."/>
            <person name="Larimer J."/>
            <person name="McCowan C."/>
            <person name="Murphy C."/>
            <person name="Neiman D."/>
            <person name="Pearson M."/>
            <person name="Priest M."/>
            <person name="Roberts A."/>
            <person name="Saif S."/>
            <person name="Shea T."/>
            <person name="Sisk P."/>
            <person name="Sykes S."/>
            <person name="Wortman J."/>
            <person name="Nusbaum C."/>
            <person name="Birren B."/>
        </authorList>
    </citation>
    <scope>NUCLEOTIDE SEQUENCE [LARGE SCALE GENOMIC DNA]</scope>
    <source>
        <strain evidence="2 3">NIPH 899</strain>
    </source>
</reference>
<dbReference type="HOGENOM" id="CLU_111892_0_0_6"/>
<gene>
    <name evidence="2" type="ORF">F969_02388</name>
</gene>
<dbReference type="PATRIC" id="fig|1217710.3.peg.2275"/>
<accession>N8VFF7</accession>
<keyword evidence="3" id="KW-1185">Reference proteome</keyword>
<evidence type="ECO:0000313" key="3">
    <source>
        <dbReference type="Proteomes" id="UP000013070"/>
    </source>
</evidence>
<keyword evidence="1" id="KW-1133">Transmembrane helix</keyword>
<dbReference type="EMBL" id="APPE01000063">
    <property type="protein sequence ID" value="ENU98666.1"/>
    <property type="molecule type" value="Genomic_DNA"/>
</dbReference>
<feature type="transmembrane region" description="Helical" evidence="1">
    <location>
        <begin position="95"/>
        <end position="115"/>
    </location>
</feature>
<feature type="transmembrane region" description="Helical" evidence="1">
    <location>
        <begin position="55"/>
        <end position="75"/>
    </location>
</feature>
<keyword evidence="1" id="KW-0472">Membrane</keyword>
<evidence type="ECO:0000313" key="2">
    <source>
        <dbReference type="EMBL" id="ENU98666.1"/>
    </source>
</evidence>
<organism evidence="2 3">
    <name type="scientific">Acinetobacter variabilis</name>
    <dbReference type="NCBI Taxonomy" id="70346"/>
    <lineage>
        <taxon>Bacteria</taxon>
        <taxon>Pseudomonadati</taxon>
        <taxon>Pseudomonadota</taxon>
        <taxon>Gammaproteobacteria</taxon>
        <taxon>Moraxellales</taxon>
        <taxon>Moraxellaceae</taxon>
        <taxon>Acinetobacter</taxon>
    </lineage>
</organism>
<dbReference type="Proteomes" id="UP000013070">
    <property type="component" value="Unassembled WGS sequence"/>
</dbReference>
<keyword evidence="1" id="KW-0812">Transmembrane</keyword>
<name>N8VFF7_9GAMM</name>
<dbReference type="AlphaFoldDB" id="N8VFF7"/>